<proteinExistence type="predicted"/>
<comment type="caution">
    <text evidence="1">The sequence shown here is derived from an EMBL/GenBank/DDBJ whole genome shotgun (WGS) entry which is preliminary data.</text>
</comment>
<reference evidence="1" key="1">
    <citation type="submission" date="2020-05" db="EMBL/GenBank/DDBJ databases">
        <title>Phylogenomic resolution of chytrid fungi.</title>
        <authorList>
            <person name="Stajich J.E."/>
            <person name="Amses K."/>
            <person name="Simmons R."/>
            <person name="Seto K."/>
            <person name="Myers J."/>
            <person name="Bonds A."/>
            <person name="Quandt C.A."/>
            <person name="Barry K."/>
            <person name="Liu P."/>
            <person name="Grigoriev I."/>
            <person name="Longcore J.E."/>
            <person name="James T.Y."/>
        </authorList>
    </citation>
    <scope>NUCLEOTIDE SEQUENCE</scope>
    <source>
        <strain evidence="1">JEL0379</strain>
    </source>
</reference>
<dbReference type="EMBL" id="JADGJQ010000002">
    <property type="protein sequence ID" value="KAJ3185192.1"/>
    <property type="molecule type" value="Genomic_DNA"/>
</dbReference>
<evidence type="ECO:0000313" key="2">
    <source>
        <dbReference type="Proteomes" id="UP001212152"/>
    </source>
</evidence>
<sequence length="148" mass="16627">MALPLVTPAERLALRIQVALADDNVINLALAIYVLKLAANDAADDADFAEQSLLEKRSDAMMCLLEAAKEERLRRLLAFQTVDSSLDPLVQAQDKIAFTKQEELRLYEAREECKAFLAEHVQDVITESERSFCIDEEGSNTWLSGEWP</sequence>
<organism evidence="1 2">
    <name type="scientific">Geranomyces variabilis</name>
    <dbReference type="NCBI Taxonomy" id="109894"/>
    <lineage>
        <taxon>Eukaryota</taxon>
        <taxon>Fungi</taxon>
        <taxon>Fungi incertae sedis</taxon>
        <taxon>Chytridiomycota</taxon>
        <taxon>Chytridiomycota incertae sedis</taxon>
        <taxon>Chytridiomycetes</taxon>
        <taxon>Spizellomycetales</taxon>
        <taxon>Powellomycetaceae</taxon>
        <taxon>Geranomyces</taxon>
    </lineage>
</organism>
<name>A0AAD5TRT7_9FUNG</name>
<dbReference type="Proteomes" id="UP001212152">
    <property type="component" value="Unassembled WGS sequence"/>
</dbReference>
<gene>
    <name evidence="1" type="ORF">HDU87_002760</name>
</gene>
<dbReference type="AlphaFoldDB" id="A0AAD5TRT7"/>
<keyword evidence="2" id="KW-1185">Reference proteome</keyword>
<evidence type="ECO:0000313" key="1">
    <source>
        <dbReference type="EMBL" id="KAJ3185192.1"/>
    </source>
</evidence>
<accession>A0AAD5TRT7</accession>
<protein>
    <submittedName>
        <fullName evidence="1">Uncharacterized protein</fullName>
    </submittedName>
</protein>